<dbReference type="GO" id="GO:0016036">
    <property type="term" value="P:cellular response to phosphate starvation"/>
    <property type="evidence" value="ECO:0007669"/>
    <property type="project" value="TreeGrafter"/>
</dbReference>
<evidence type="ECO:0000256" key="6">
    <source>
        <dbReference type="SAM" id="MobiDB-lite"/>
    </source>
</evidence>
<feature type="transmembrane region" description="Helical" evidence="7">
    <location>
        <begin position="531"/>
        <end position="549"/>
    </location>
</feature>
<name>A0AAF0EI81_9BASI</name>
<gene>
    <name evidence="10" type="primary">SYG1</name>
    <name evidence="10" type="ORF">MNAN1_000196</name>
</gene>
<evidence type="ECO:0000313" key="11">
    <source>
        <dbReference type="Proteomes" id="UP001213623"/>
    </source>
</evidence>
<feature type="compositionally biased region" description="Polar residues" evidence="6">
    <location>
        <begin position="821"/>
        <end position="840"/>
    </location>
</feature>
<keyword evidence="3 7" id="KW-0812">Transmembrane</keyword>
<evidence type="ECO:0000256" key="5">
    <source>
        <dbReference type="ARBA" id="ARBA00023136"/>
    </source>
</evidence>
<feature type="region of interest" description="Disordered" evidence="6">
    <location>
        <begin position="799"/>
        <end position="860"/>
    </location>
</feature>
<feature type="transmembrane region" description="Helical" evidence="7">
    <location>
        <begin position="725"/>
        <end position="746"/>
    </location>
</feature>
<dbReference type="PROSITE" id="PS51382">
    <property type="entry name" value="SPX"/>
    <property type="match status" value="1"/>
</dbReference>
<dbReference type="InterPro" id="IPR004331">
    <property type="entry name" value="SPX_dom"/>
</dbReference>
<evidence type="ECO:0000313" key="10">
    <source>
        <dbReference type="EMBL" id="WFD25229.1"/>
    </source>
</evidence>
<dbReference type="Pfam" id="PF03124">
    <property type="entry name" value="EXS"/>
    <property type="match status" value="1"/>
</dbReference>
<comment type="subcellular location">
    <subcellularLocation>
        <location evidence="1">Membrane</location>
        <topology evidence="1">Multi-pass membrane protein</topology>
    </subcellularLocation>
</comment>
<dbReference type="AlphaFoldDB" id="A0AAF0EI81"/>
<keyword evidence="4 7" id="KW-1133">Transmembrane helix</keyword>
<dbReference type="PANTHER" id="PTHR10783:SF103">
    <property type="entry name" value="SOLUTE CARRIER FAMILY 53 MEMBER 1"/>
    <property type="match status" value="1"/>
</dbReference>
<dbReference type="Pfam" id="PF03105">
    <property type="entry name" value="SPX"/>
    <property type="match status" value="1"/>
</dbReference>
<dbReference type="GO" id="GO:0005886">
    <property type="term" value="C:plasma membrane"/>
    <property type="evidence" value="ECO:0007669"/>
    <property type="project" value="TreeGrafter"/>
</dbReference>
<feature type="transmembrane region" description="Helical" evidence="7">
    <location>
        <begin position="679"/>
        <end position="704"/>
    </location>
</feature>
<dbReference type="PANTHER" id="PTHR10783">
    <property type="entry name" value="XENOTROPIC AND POLYTROPIC RETROVIRUS RECEPTOR 1-RELATED"/>
    <property type="match status" value="1"/>
</dbReference>
<proteinExistence type="inferred from homology"/>
<evidence type="ECO:0000256" key="1">
    <source>
        <dbReference type="ARBA" id="ARBA00004141"/>
    </source>
</evidence>
<dbReference type="GO" id="GO:0000822">
    <property type="term" value="F:inositol hexakisphosphate binding"/>
    <property type="evidence" value="ECO:0007669"/>
    <property type="project" value="TreeGrafter"/>
</dbReference>
<evidence type="ECO:0000256" key="4">
    <source>
        <dbReference type="ARBA" id="ARBA00022989"/>
    </source>
</evidence>
<feature type="domain" description="EXS" evidence="8">
    <location>
        <begin position="609"/>
        <end position="805"/>
    </location>
</feature>
<reference evidence="10" key="1">
    <citation type="submission" date="2023-03" db="EMBL/GenBank/DDBJ databases">
        <title>Mating type loci evolution in Malassezia.</title>
        <authorList>
            <person name="Coelho M.A."/>
        </authorList>
    </citation>
    <scope>NUCLEOTIDE SEQUENCE</scope>
    <source>
        <strain evidence="10">CBS 9557</strain>
    </source>
</reference>
<keyword evidence="10" id="KW-0675">Receptor</keyword>
<protein>
    <submittedName>
        <fullName evidence="10">Xenotropic and polytropic retrovirus receptor 1</fullName>
    </submittedName>
</protein>
<feature type="transmembrane region" description="Helical" evidence="7">
    <location>
        <begin position="448"/>
        <end position="471"/>
    </location>
</feature>
<dbReference type="Proteomes" id="UP001213623">
    <property type="component" value="Chromosome 1"/>
</dbReference>
<evidence type="ECO:0000256" key="7">
    <source>
        <dbReference type="SAM" id="Phobius"/>
    </source>
</evidence>
<accession>A0AAF0EI81</accession>
<comment type="similarity">
    <text evidence="2">Belongs to the SYG1 (TC 2.A.94) family.</text>
</comment>
<dbReference type="GO" id="GO:0006817">
    <property type="term" value="P:phosphate ion transport"/>
    <property type="evidence" value="ECO:0007669"/>
    <property type="project" value="TreeGrafter"/>
</dbReference>
<dbReference type="PROSITE" id="PS51380">
    <property type="entry name" value="EXS"/>
    <property type="match status" value="1"/>
</dbReference>
<feature type="region of interest" description="Disordered" evidence="6">
    <location>
        <begin position="241"/>
        <end position="265"/>
    </location>
</feature>
<evidence type="ECO:0000256" key="3">
    <source>
        <dbReference type="ARBA" id="ARBA00022692"/>
    </source>
</evidence>
<dbReference type="GO" id="GO:0005794">
    <property type="term" value="C:Golgi apparatus"/>
    <property type="evidence" value="ECO:0007669"/>
    <property type="project" value="TreeGrafter"/>
</dbReference>
<evidence type="ECO:0000259" key="9">
    <source>
        <dbReference type="PROSITE" id="PS51382"/>
    </source>
</evidence>
<feature type="transmembrane region" description="Helical" evidence="7">
    <location>
        <begin position="499"/>
        <end position="519"/>
    </location>
</feature>
<evidence type="ECO:0000259" key="8">
    <source>
        <dbReference type="PROSITE" id="PS51380"/>
    </source>
</evidence>
<organism evidence="10 11">
    <name type="scientific">Malassezia nana</name>
    <dbReference type="NCBI Taxonomy" id="180528"/>
    <lineage>
        <taxon>Eukaryota</taxon>
        <taxon>Fungi</taxon>
        <taxon>Dikarya</taxon>
        <taxon>Basidiomycota</taxon>
        <taxon>Ustilaginomycotina</taxon>
        <taxon>Malasseziomycetes</taxon>
        <taxon>Malasseziales</taxon>
        <taxon>Malasseziaceae</taxon>
        <taxon>Malassezia</taxon>
    </lineage>
</organism>
<feature type="compositionally biased region" description="Basic and acidic residues" evidence="6">
    <location>
        <begin position="841"/>
        <end position="852"/>
    </location>
</feature>
<keyword evidence="5 7" id="KW-0472">Membrane</keyword>
<evidence type="ECO:0000256" key="2">
    <source>
        <dbReference type="ARBA" id="ARBA00009665"/>
    </source>
</evidence>
<feature type="compositionally biased region" description="Acidic residues" evidence="6">
    <location>
        <begin position="804"/>
        <end position="813"/>
    </location>
</feature>
<feature type="transmembrane region" description="Helical" evidence="7">
    <location>
        <begin position="643"/>
        <end position="667"/>
    </location>
</feature>
<feature type="domain" description="SPX" evidence="9">
    <location>
        <begin position="1"/>
        <end position="352"/>
    </location>
</feature>
<dbReference type="CDD" id="cd14475">
    <property type="entry name" value="SPX_SYG1_like"/>
    <property type="match status" value="1"/>
</dbReference>
<sequence length="860" mass="98899">MKFARYLEENAVDEWRRAYINYRGLKKLIKRVAEHRAAREACKQIEASSNGGQTVQSSASRLLARGKSHFFLRGARQDGGYGATNRCEGQPQVPEVSLKGTGLGLLDENRDAEVETPYHLFFGKPTNEPMRMDDTEESAEEDGFPNMSATEMISQLFDEEEQKFFLALDNEVQRILQFYLEREHEAIERLSTLVEQLLELAEHRREFKAKTKKIPSGQLGLQRLLSKVPRGLDSDEMHRLKLSVQNREPQKPKETSSSDEDAGDKRRAEVMEHIQNLHINELRTVSPSPSSRGHDPVEYKAARKKLRSAVMENFRALEILNNYRILNRTGFTKILKKFDKTMQSQIMHKYYDERVANTPLVQSEAVPKMLEALEEIFASYFEHGDKKRARDILREGAPQTFIARVASHYSSAFRTGLCLGVALCLTIEGLRYAMEDRVQSELPQWQQLLVVYGMEFIPTLFALLFGLNLIAWQRVRINTVFIFEFDAGNALEPWQYFELPAVLLLLLSICFYISFTTVLSPSAIAPTTWPLVWLVAFVLLMVNPLPIWHKSSRMWFLRTLARVANGGVFTSVEFRDFFVGDELNSLAYSLMNLWVLGCEYDHGWKLPSHCSTSASWWVPVLGALPALLRLTQCFRRYADSNRMVPIHLINAAKYASSVLNIFFYFHYRHHGSHGTVAMTLWILFASINSAFTCSWDLVMDWNLLQSNAHYPLLRSHLAYDDIWPMYYVAMATNLLIRFIWIIYFFGGPASLPLRSFVAALLEMLRRWQWNFIRLENEHLGNADSFKIVRDLPLPYPVRRRRSSEDEEDDDDDDGKSFVLGSISSGSADKQKNVQHTIDTLESTKRSLEDVRRKQSASSTA</sequence>
<dbReference type="EMBL" id="CP119892">
    <property type="protein sequence ID" value="WFD25229.1"/>
    <property type="molecule type" value="Genomic_DNA"/>
</dbReference>
<keyword evidence="11" id="KW-1185">Reference proteome</keyword>
<dbReference type="InterPro" id="IPR004342">
    <property type="entry name" value="EXS_C"/>
</dbReference>